<dbReference type="PANTHER" id="PTHR48100">
    <property type="entry name" value="BROAD-SPECIFICITY PHOSPHATASE YOR283W-RELATED"/>
    <property type="match status" value="1"/>
</dbReference>
<name>A0ABV6C4J0_9ACTN</name>
<dbReference type="Proteomes" id="UP001589788">
    <property type="component" value="Unassembled WGS sequence"/>
</dbReference>
<dbReference type="RefSeq" id="WP_377790213.1">
    <property type="nucleotide sequence ID" value="NZ_JBHLYQ010000121.1"/>
</dbReference>
<accession>A0ABV6C4J0</accession>
<keyword evidence="3" id="KW-1185">Reference proteome</keyword>
<dbReference type="PANTHER" id="PTHR48100:SF59">
    <property type="entry name" value="ADENOSYLCOBALAMIN_ALPHA-RIBAZOLE PHOSPHATASE"/>
    <property type="match status" value="1"/>
</dbReference>
<dbReference type="SMART" id="SM00855">
    <property type="entry name" value="PGAM"/>
    <property type="match status" value="1"/>
</dbReference>
<dbReference type="InterPro" id="IPR013078">
    <property type="entry name" value="His_Pase_superF_clade-1"/>
</dbReference>
<dbReference type="InterPro" id="IPR029033">
    <property type="entry name" value="His_PPase_superfam"/>
</dbReference>
<dbReference type="PROSITE" id="PS00175">
    <property type="entry name" value="PG_MUTASE"/>
    <property type="match status" value="1"/>
</dbReference>
<evidence type="ECO:0000313" key="3">
    <source>
        <dbReference type="Proteomes" id="UP001589788"/>
    </source>
</evidence>
<dbReference type="Pfam" id="PF00300">
    <property type="entry name" value="His_Phos_1"/>
    <property type="match status" value="1"/>
</dbReference>
<dbReference type="InterPro" id="IPR050275">
    <property type="entry name" value="PGM_Phosphatase"/>
</dbReference>
<feature type="region of interest" description="Disordered" evidence="1">
    <location>
        <begin position="202"/>
        <end position="227"/>
    </location>
</feature>
<dbReference type="Gene3D" id="3.40.50.1240">
    <property type="entry name" value="Phosphoglycerate mutase-like"/>
    <property type="match status" value="1"/>
</dbReference>
<gene>
    <name evidence="2" type="ORF">ACFFRE_10730</name>
</gene>
<evidence type="ECO:0000313" key="2">
    <source>
        <dbReference type="EMBL" id="MFC0082606.1"/>
    </source>
</evidence>
<organism evidence="2 3">
    <name type="scientific">Aciditerrimonas ferrireducens</name>
    <dbReference type="NCBI Taxonomy" id="667306"/>
    <lineage>
        <taxon>Bacteria</taxon>
        <taxon>Bacillati</taxon>
        <taxon>Actinomycetota</taxon>
        <taxon>Acidimicrobiia</taxon>
        <taxon>Acidimicrobiales</taxon>
        <taxon>Acidimicrobiaceae</taxon>
        <taxon>Aciditerrimonas</taxon>
    </lineage>
</organism>
<proteinExistence type="predicted"/>
<dbReference type="EMBL" id="JBHLYQ010000121">
    <property type="protein sequence ID" value="MFC0082606.1"/>
    <property type="molecule type" value="Genomic_DNA"/>
</dbReference>
<reference evidence="2 3" key="1">
    <citation type="submission" date="2024-09" db="EMBL/GenBank/DDBJ databases">
        <authorList>
            <person name="Sun Q."/>
            <person name="Mori K."/>
        </authorList>
    </citation>
    <scope>NUCLEOTIDE SEQUENCE [LARGE SCALE GENOMIC DNA]</scope>
    <source>
        <strain evidence="2 3">JCM 15389</strain>
    </source>
</reference>
<dbReference type="InterPro" id="IPR001345">
    <property type="entry name" value="PG/BPGM_mutase_AS"/>
</dbReference>
<dbReference type="SUPFAM" id="SSF53254">
    <property type="entry name" value="Phosphoglycerate mutase-like"/>
    <property type="match status" value="1"/>
</dbReference>
<evidence type="ECO:0000256" key="1">
    <source>
        <dbReference type="SAM" id="MobiDB-lite"/>
    </source>
</evidence>
<sequence length="227" mass="23895">MSARPTRLVLVRHGQAVCNVAGVVGGPKGCRGLSATGRAQVRRLAAWLAASGELRAASAIYSSPLPRARETAELLRPAVGGGGLVVQVEEDLAELRPGLLDGRPWAEVAASEALPDWDLAPDEPLGPEAESWTGFVARARAALQALADRHPGQDLVVVCHAGVIEAAVLGWLGSRRPRLGLPVAHGSLTWFERRGSTWVLLRGNDQRGVQSSPAMTPRGGPETPQQA</sequence>
<protein>
    <submittedName>
        <fullName evidence="2">Histidine phosphatase family protein</fullName>
    </submittedName>
</protein>
<dbReference type="CDD" id="cd07067">
    <property type="entry name" value="HP_PGM_like"/>
    <property type="match status" value="1"/>
</dbReference>
<comment type="caution">
    <text evidence="2">The sequence shown here is derived from an EMBL/GenBank/DDBJ whole genome shotgun (WGS) entry which is preliminary data.</text>
</comment>